<dbReference type="Pfam" id="PF04657">
    <property type="entry name" value="DMT_YdcZ"/>
    <property type="match status" value="1"/>
</dbReference>
<accession>A0A099WJA2</accession>
<gene>
    <name evidence="1" type="ORF">EP57_01255</name>
</gene>
<dbReference type="AlphaFoldDB" id="A0A099WJA2"/>
<evidence type="ECO:0000313" key="1">
    <source>
        <dbReference type="EMBL" id="KGL44613.1"/>
    </source>
</evidence>
<organism evidence="1 2">
    <name type="scientific">Listeria booriae</name>
    <dbReference type="NCBI Taxonomy" id="1552123"/>
    <lineage>
        <taxon>Bacteria</taxon>
        <taxon>Bacillati</taxon>
        <taxon>Bacillota</taxon>
        <taxon>Bacilli</taxon>
        <taxon>Bacillales</taxon>
        <taxon>Listeriaceae</taxon>
        <taxon>Listeria</taxon>
    </lineage>
</organism>
<dbReference type="InterPro" id="IPR006750">
    <property type="entry name" value="YdcZ"/>
</dbReference>
<dbReference type="STRING" id="1552123.EP57_01255"/>
<dbReference type="GO" id="GO:0005886">
    <property type="term" value="C:plasma membrane"/>
    <property type="evidence" value="ECO:0007669"/>
    <property type="project" value="TreeGrafter"/>
</dbReference>
<keyword evidence="2" id="KW-1185">Reference proteome</keyword>
<dbReference type="OrthoDB" id="7864805at2"/>
<dbReference type="PANTHER" id="PTHR34821">
    <property type="entry name" value="INNER MEMBRANE PROTEIN YDCZ"/>
    <property type="match status" value="1"/>
</dbReference>
<proteinExistence type="predicted"/>
<dbReference type="GeneID" id="58716073"/>
<dbReference type="eggNOG" id="COG3238">
    <property type="taxonomic scope" value="Bacteria"/>
</dbReference>
<evidence type="ECO:0000313" key="2">
    <source>
        <dbReference type="Proteomes" id="UP000029844"/>
    </source>
</evidence>
<dbReference type="EMBL" id="JNFA01000002">
    <property type="protein sequence ID" value="KGL44613.1"/>
    <property type="molecule type" value="Genomic_DNA"/>
</dbReference>
<comment type="caution">
    <text evidence="1">The sequence shown here is derived from an EMBL/GenBank/DDBJ whole genome shotgun (WGS) entry which is preliminary data.</text>
</comment>
<reference evidence="1 2" key="1">
    <citation type="submission" date="2014-05" db="EMBL/GenBank/DDBJ databases">
        <title>Novel Listeriaceae from food processing environments.</title>
        <authorList>
            <person name="den Bakker H.C."/>
        </authorList>
    </citation>
    <scope>NUCLEOTIDE SEQUENCE [LARGE SCALE GENOMIC DNA]</scope>
    <source>
        <strain evidence="1 2">FSL A5-0281</strain>
    </source>
</reference>
<dbReference type="Proteomes" id="UP000029844">
    <property type="component" value="Unassembled WGS sequence"/>
</dbReference>
<dbReference type="PANTHER" id="PTHR34821:SF2">
    <property type="entry name" value="INNER MEMBRANE PROTEIN YDCZ"/>
    <property type="match status" value="1"/>
</dbReference>
<name>A0A099WJA2_9LIST</name>
<sequence>MTLLLMLAGLMAGMTIPVQTAVNSRLRGYTKSPFIASWVSFLIGTLILIVLALVLEHDWTFDLHTLAVNPWWIWFGGGALGVFFLTSNILLMPRLGSALTVVITLCGQMSMALLIDNFGWFGVPIHEFNIPRLIGIALMFFGVILMQRF</sequence>
<protein>
    <submittedName>
        <fullName evidence="1">Membrane protein</fullName>
    </submittedName>
</protein>
<dbReference type="RefSeq" id="WP_036083400.1">
    <property type="nucleotide sequence ID" value="NZ_CBCSHQ010000008.1"/>
</dbReference>